<proteinExistence type="inferred from homology"/>
<dbReference type="SUPFAM" id="SSF55961">
    <property type="entry name" value="Bet v1-like"/>
    <property type="match status" value="1"/>
</dbReference>
<dbReference type="STRING" id="670307.HYPDE_36668"/>
<accession>N0BFZ7</accession>
<dbReference type="InterPro" id="IPR023393">
    <property type="entry name" value="START-like_dom_sf"/>
</dbReference>
<evidence type="ECO:0000313" key="3">
    <source>
        <dbReference type="EMBL" id="AGK59005.1"/>
    </source>
</evidence>
<name>N0BFZ7_9HYPH</name>
<feature type="domain" description="Activator of Hsp90 ATPase homologue 1/2-like C-terminal" evidence="2">
    <location>
        <begin position="20"/>
        <end position="168"/>
    </location>
</feature>
<evidence type="ECO:0000313" key="4">
    <source>
        <dbReference type="Proteomes" id="UP000005952"/>
    </source>
</evidence>
<evidence type="ECO:0000256" key="1">
    <source>
        <dbReference type="ARBA" id="ARBA00006817"/>
    </source>
</evidence>
<reference evidence="3 4" key="1">
    <citation type="journal article" date="2013" name="Genome Announc.">
        <title>Genome sequences for three denitrifying bacterial strains isolated from a uranium- and nitrate-contaminated subsurface environment.</title>
        <authorList>
            <person name="Venkatramanan R."/>
            <person name="Prakash O."/>
            <person name="Woyke T."/>
            <person name="Chain P."/>
            <person name="Goodwin L.A."/>
            <person name="Watson D."/>
            <person name="Brooks S."/>
            <person name="Kostka J.E."/>
            <person name="Green S.J."/>
        </authorList>
    </citation>
    <scope>NUCLEOTIDE SEQUENCE [LARGE SCALE GENOMIC DNA]</scope>
    <source>
        <strain evidence="3 4">1NES1</strain>
    </source>
</reference>
<dbReference type="Proteomes" id="UP000005952">
    <property type="component" value="Chromosome"/>
</dbReference>
<dbReference type="OrthoDB" id="9805228at2"/>
<dbReference type="CDD" id="cd07814">
    <property type="entry name" value="SRPBCC_CalC_Aha1-like"/>
    <property type="match status" value="1"/>
</dbReference>
<dbReference type="eggNOG" id="COG3832">
    <property type="taxonomic scope" value="Bacteria"/>
</dbReference>
<organism evidence="3 4">
    <name type="scientific">Hyphomicrobium denitrificans 1NES1</name>
    <dbReference type="NCBI Taxonomy" id="670307"/>
    <lineage>
        <taxon>Bacteria</taxon>
        <taxon>Pseudomonadati</taxon>
        <taxon>Pseudomonadota</taxon>
        <taxon>Alphaproteobacteria</taxon>
        <taxon>Hyphomicrobiales</taxon>
        <taxon>Hyphomicrobiaceae</taxon>
        <taxon>Hyphomicrobium</taxon>
    </lineage>
</organism>
<sequence>MTEAREKPNIEPFVISRTFDAPRELVFKAFTEVERLKHWWGPKGFKVIASTMDLRPGGEYHYGFQAPDGSAMWGKFVYREVAAPERIVFVNSFSDERGGIRRHPLNPEWPLEMLSTFLFEDAGSGRTKVTISWVPINESNAERKTFDEGRGSMTQGWTGTLEHLEHYLAGLKSHEAKA</sequence>
<comment type="similarity">
    <text evidence="1">Belongs to the AHA1 family.</text>
</comment>
<protein>
    <submittedName>
        <fullName evidence="3">Activator of Hsp90 ATPase 1 family protein</fullName>
    </submittedName>
</protein>
<evidence type="ECO:0000259" key="2">
    <source>
        <dbReference type="Pfam" id="PF08327"/>
    </source>
</evidence>
<dbReference type="Gene3D" id="3.30.530.20">
    <property type="match status" value="1"/>
</dbReference>
<dbReference type="AlphaFoldDB" id="N0BFZ7"/>
<dbReference type="KEGG" id="hdt:HYPDE_36668"/>
<dbReference type="RefSeq" id="WP_015599022.1">
    <property type="nucleotide sequence ID" value="NC_021172.1"/>
</dbReference>
<dbReference type="Pfam" id="PF08327">
    <property type="entry name" value="AHSA1"/>
    <property type="match status" value="1"/>
</dbReference>
<keyword evidence="4" id="KW-1185">Reference proteome</keyword>
<dbReference type="HOGENOM" id="CLU_108923_6_3_5"/>
<gene>
    <name evidence="3" type="ORF">HYPDE_36668</name>
</gene>
<dbReference type="InterPro" id="IPR013538">
    <property type="entry name" value="ASHA1/2-like_C"/>
</dbReference>
<dbReference type="EMBL" id="CP005587">
    <property type="protein sequence ID" value="AGK59005.1"/>
    <property type="molecule type" value="Genomic_DNA"/>
</dbReference>